<dbReference type="GO" id="GO:0016020">
    <property type="term" value="C:membrane"/>
    <property type="evidence" value="ECO:0007669"/>
    <property type="project" value="InterPro"/>
</dbReference>
<dbReference type="Pfam" id="PF07730">
    <property type="entry name" value="HisKA_3"/>
    <property type="match status" value="1"/>
</dbReference>
<dbReference type="InterPro" id="IPR011712">
    <property type="entry name" value="Sig_transdc_His_kin_sub3_dim/P"/>
</dbReference>
<dbReference type="Proteomes" id="UP000182977">
    <property type="component" value="Chromosome I"/>
</dbReference>
<evidence type="ECO:0000313" key="13">
    <source>
        <dbReference type="EMBL" id="SDU73926.1"/>
    </source>
</evidence>
<evidence type="ECO:0000259" key="11">
    <source>
        <dbReference type="Pfam" id="PF07730"/>
    </source>
</evidence>
<dbReference type="RefSeq" id="WP_046770026.1">
    <property type="nucleotide sequence ID" value="NZ_LBMC01000018.1"/>
</dbReference>
<dbReference type="AlphaFoldDB" id="A0A1H2L034"/>
<feature type="transmembrane region" description="Helical" evidence="9">
    <location>
        <begin position="170"/>
        <end position="193"/>
    </location>
</feature>
<dbReference type="GO" id="GO:0046983">
    <property type="term" value="F:protein dimerization activity"/>
    <property type="evidence" value="ECO:0007669"/>
    <property type="project" value="InterPro"/>
</dbReference>
<dbReference type="Pfam" id="PF02518">
    <property type="entry name" value="HATPase_c"/>
    <property type="match status" value="1"/>
</dbReference>
<dbReference type="EMBL" id="LT629791">
    <property type="protein sequence ID" value="SDU73926.1"/>
    <property type="molecule type" value="Genomic_DNA"/>
</dbReference>
<feature type="transmembrane region" description="Helical" evidence="9">
    <location>
        <begin position="54"/>
        <end position="76"/>
    </location>
</feature>
<dbReference type="SUPFAM" id="SSF55874">
    <property type="entry name" value="ATPase domain of HSP90 chaperone/DNA topoisomerase II/histidine kinase"/>
    <property type="match status" value="1"/>
</dbReference>
<evidence type="ECO:0000256" key="9">
    <source>
        <dbReference type="SAM" id="Phobius"/>
    </source>
</evidence>
<evidence type="ECO:0000256" key="3">
    <source>
        <dbReference type="ARBA" id="ARBA00022553"/>
    </source>
</evidence>
<sequence>MSSFPDAWTAVRGRPWRFLFSMWPWRSLAYLVTTVPVGLAACAVLFVVVGVGLLTLVVVVGLLVLAGVPAVAAVVADVERRRSRLVLPQATQARFGTLRERLRAGRRLPIVWAEVGYAVLLATILWLVDAVVVTLALVVPGSLLLAPALVRIDQLDVLGWQIDTTREAALAAAGPGLVGLVAAAYAVTALAAAQAALARLLLDPRQAELAAAVADLRRSRVGLVDAFETERRRIERDLHDGVQQRLVALTMTLGRAELDVPDGAGLELVREAHRQAEGALEELRSTVRGIHPRVLADHGLEAAVHEIADRSPVPVDTEISLTGRLPAPVETAAYFVVSEALTNVVRHASARSAQVHAWTQNGRLVVTVVDDGVGGADIGRGTGLAGLAVRLEALDGGLQVTSPAGGPTEVRMECPVDAA</sequence>
<keyword evidence="9" id="KW-0472">Membrane</keyword>
<evidence type="ECO:0000256" key="8">
    <source>
        <dbReference type="ARBA" id="ARBA00023012"/>
    </source>
</evidence>
<evidence type="ECO:0000256" key="2">
    <source>
        <dbReference type="ARBA" id="ARBA00012438"/>
    </source>
</evidence>
<keyword evidence="7" id="KW-0067">ATP-binding</keyword>
<dbReference type="InterPro" id="IPR050482">
    <property type="entry name" value="Sensor_HK_TwoCompSys"/>
</dbReference>
<evidence type="ECO:0000256" key="1">
    <source>
        <dbReference type="ARBA" id="ARBA00000085"/>
    </source>
</evidence>
<dbReference type="Pfam" id="PF13796">
    <property type="entry name" value="Sensor"/>
    <property type="match status" value="1"/>
</dbReference>
<evidence type="ECO:0000259" key="10">
    <source>
        <dbReference type="Pfam" id="PF02518"/>
    </source>
</evidence>
<dbReference type="GO" id="GO:0000155">
    <property type="term" value="F:phosphorelay sensor kinase activity"/>
    <property type="evidence" value="ECO:0007669"/>
    <property type="project" value="InterPro"/>
</dbReference>
<feature type="transmembrane region" description="Helical" evidence="9">
    <location>
        <begin position="108"/>
        <end position="126"/>
    </location>
</feature>
<evidence type="ECO:0000256" key="7">
    <source>
        <dbReference type="ARBA" id="ARBA00022840"/>
    </source>
</evidence>
<dbReference type="PANTHER" id="PTHR24421:SF10">
    <property type="entry name" value="NITRATE_NITRITE SENSOR PROTEIN NARQ"/>
    <property type="match status" value="1"/>
</dbReference>
<feature type="domain" description="Histidine kinase/HSP90-like ATPase" evidence="10">
    <location>
        <begin position="331"/>
        <end position="416"/>
    </location>
</feature>
<protein>
    <recommendedName>
        <fullName evidence="2">histidine kinase</fullName>
        <ecNumber evidence="2">2.7.13.3</ecNumber>
    </recommendedName>
</protein>
<dbReference type="GO" id="GO:0005524">
    <property type="term" value="F:ATP binding"/>
    <property type="evidence" value="ECO:0007669"/>
    <property type="project" value="UniProtKB-KW"/>
</dbReference>
<keyword evidence="6 13" id="KW-0418">Kinase</keyword>
<feature type="transmembrane region" description="Helical" evidence="9">
    <location>
        <begin position="27"/>
        <end position="48"/>
    </location>
</feature>
<keyword evidence="9" id="KW-1133">Transmembrane helix</keyword>
<dbReference type="EC" id="2.7.13.3" evidence="2"/>
<keyword evidence="14" id="KW-1185">Reference proteome</keyword>
<dbReference type="InterPro" id="IPR003594">
    <property type="entry name" value="HATPase_dom"/>
</dbReference>
<feature type="transmembrane region" description="Helical" evidence="9">
    <location>
        <begin position="132"/>
        <end position="150"/>
    </location>
</feature>
<dbReference type="PANTHER" id="PTHR24421">
    <property type="entry name" value="NITRATE/NITRITE SENSOR PROTEIN NARX-RELATED"/>
    <property type="match status" value="1"/>
</dbReference>
<keyword evidence="3" id="KW-0597">Phosphoprotein</keyword>
<comment type="catalytic activity">
    <reaction evidence="1">
        <text>ATP + protein L-histidine = ADP + protein N-phospho-L-histidine.</text>
        <dbReference type="EC" id="2.7.13.3"/>
    </reaction>
</comment>
<evidence type="ECO:0000313" key="14">
    <source>
        <dbReference type="Proteomes" id="UP000182977"/>
    </source>
</evidence>
<keyword evidence="9" id="KW-0812">Transmembrane</keyword>
<organism evidence="13 14">
    <name type="scientific">Jiangella alkaliphila</name>
    <dbReference type="NCBI Taxonomy" id="419479"/>
    <lineage>
        <taxon>Bacteria</taxon>
        <taxon>Bacillati</taxon>
        <taxon>Actinomycetota</taxon>
        <taxon>Actinomycetes</taxon>
        <taxon>Jiangellales</taxon>
        <taxon>Jiangellaceae</taxon>
        <taxon>Jiangella</taxon>
    </lineage>
</organism>
<keyword evidence="4" id="KW-0808">Transferase</keyword>
<reference evidence="14" key="1">
    <citation type="submission" date="2016-10" db="EMBL/GenBank/DDBJ databases">
        <authorList>
            <person name="Varghese N."/>
            <person name="Submissions S."/>
        </authorList>
    </citation>
    <scope>NUCLEOTIDE SEQUENCE [LARGE SCALE GENOMIC DNA]</scope>
    <source>
        <strain evidence="14">DSM 45079</strain>
    </source>
</reference>
<proteinExistence type="predicted"/>
<gene>
    <name evidence="13" type="ORF">SAMN04488563_4636</name>
</gene>
<evidence type="ECO:0000259" key="12">
    <source>
        <dbReference type="Pfam" id="PF13796"/>
    </source>
</evidence>
<evidence type="ECO:0000256" key="5">
    <source>
        <dbReference type="ARBA" id="ARBA00022741"/>
    </source>
</evidence>
<dbReference type="InterPro" id="IPR036890">
    <property type="entry name" value="HATPase_C_sf"/>
</dbReference>
<dbReference type="Gene3D" id="3.30.565.10">
    <property type="entry name" value="Histidine kinase-like ATPase, C-terminal domain"/>
    <property type="match status" value="1"/>
</dbReference>
<dbReference type="InterPro" id="IPR025828">
    <property type="entry name" value="Put_sensor_dom"/>
</dbReference>
<evidence type="ECO:0000256" key="4">
    <source>
        <dbReference type="ARBA" id="ARBA00022679"/>
    </source>
</evidence>
<dbReference type="Gene3D" id="1.20.5.1930">
    <property type="match status" value="1"/>
</dbReference>
<keyword evidence="8" id="KW-0902">Two-component regulatory system</keyword>
<keyword evidence="5" id="KW-0547">Nucleotide-binding</keyword>
<feature type="domain" description="Signal transduction histidine kinase subgroup 3 dimerisation and phosphoacceptor" evidence="11">
    <location>
        <begin position="230"/>
        <end position="295"/>
    </location>
</feature>
<name>A0A1H2L034_9ACTN</name>
<dbReference type="STRING" id="419479.SAMN04488563_4636"/>
<evidence type="ECO:0000256" key="6">
    <source>
        <dbReference type="ARBA" id="ARBA00022777"/>
    </source>
</evidence>
<feature type="domain" description="Putative sensor" evidence="12">
    <location>
        <begin position="30"/>
        <end position="202"/>
    </location>
</feature>
<dbReference type="OrthoDB" id="4198152at2"/>
<accession>A0A1H2L034</accession>